<evidence type="ECO:0000313" key="4">
    <source>
        <dbReference type="EMBL" id="MCZ3371493.1"/>
    </source>
</evidence>
<name>A0A9E5A4M1_9EURY</name>
<dbReference type="Proteomes" id="UP001074446">
    <property type="component" value="Unassembled WGS sequence"/>
</dbReference>
<keyword evidence="5" id="KW-1185">Reference proteome</keyword>
<feature type="region of interest" description="Disordered" evidence="1">
    <location>
        <begin position="1"/>
        <end position="30"/>
    </location>
</feature>
<dbReference type="EMBL" id="JAPVES010000024">
    <property type="protein sequence ID" value="MCZ3371493.1"/>
    <property type="molecule type" value="Genomic_DNA"/>
</dbReference>
<gene>
    <name evidence="4" type="ORF">O3H35_02495</name>
    <name evidence="3" type="ORF">O3H54_09075</name>
</gene>
<dbReference type="AlphaFoldDB" id="A0A9E5A4M1"/>
<dbReference type="Pfam" id="PF18933">
    <property type="entry name" value="PsbP_2"/>
    <property type="match status" value="1"/>
</dbReference>
<evidence type="ECO:0000313" key="5">
    <source>
        <dbReference type="Proteomes" id="UP001068021"/>
    </source>
</evidence>
<dbReference type="Gene3D" id="3.40.1000.10">
    <property type="entry name" value="Mog1/PsbP, alpha/beta/alpha sandwich"/>
    <property type="match status" value="1"/>
</dbReference>
<reference evidence="4" key="1">
    <citation type="submission" date="2022-12" db="EMBL/GenBank/DDBJ databases">
        <title>Reclassification of two methanogenic archaea species isolated from the Kolyma lowland permafrost.</title>
        <authorList>
            <person name="Trubitsyn V.E."/>
            <person name="Rivkina E.M."/>
            <person name="Shcherbakova V.A."/>
        </authorList>
    </citation>
    <scope>NUCLEOTIDE SEQUENCE</scope>
    <source>
        <strain evidence="3">M2</strain>
        <strain evidence="4">MK4</strain>
    </source>
</reference>
<sequence>MNGPLRKGKDKSNNLLSGSQQRYKNKSRNPFKGPYKEEAFAISLAILIALLVLLVTHVSTGSNEQIQQANQSVNQTTEIPTKIYSAGGISLQYPSSWNITTDEINATNTQIVIQDPTSANNPQSTQIAAFTIFKVQNDGSETLEQRKDSFIQSFTNSGANIALTNTSNVTVSGINATEAVYTGNDPKYNKIQLKVIYLEQNGIFYILGFFTKGIDLQSQDQYFNIILNSFKIQ</sequence>
<keyword evidence="2" id="KW-1133">Transmembrane helix</keyword>
<feature type="compositionally biased region" description="Polar residues" evidence="1">
    <location>
        <begin position="13"/>
        <end position="22"/>
    </location>
</feature>
<dbReference type="EMBL" id="JAPVER010000020">
    <property type="protein sequence ID" value="MCZ3366028.1"/>
    <property type="molecule type" value="Genomic_DNA"/>
</dbReference>
<protein>
    <submittedName>
        <fullName evidence="4">PsbP-related protein</fullName>
    </submittedName>
</protein>
<organism evidence="4">
    <name type="scientific">Methanobacterium veterum</name>
    <dbReference type="NCBI Taxonomy" id="408577"/>
    <lineage>
        <taxon>Archaea</taxon>
        <taxon>Methanobacteriati</taxon>
        <taxon>Methanobacteriota</taxon>
        <taxon>Methanomada group</taxon>
        <taxon>Methanobacteria</taxon>
        <taxon>Methanobacteriales</taxon>
        <taxon>Methanobacteriaceae</taxon>
        <taxon>Methanobacterium</taxon>
    </lineage>
</organism>
<evidence type="ECO:0000256" key="1">
    <source>
        <dbReference type="SAM" id="MobiDB-lite"/>
    </source>
</evidence>
<feature type="transmembrane region" description="Helical" evidence="2">
    <location>
        <begin position="39"/>
        <end position="58"/>
    </location>
</feature>
<proteinExistence type="predicted"/>
<comment type="caution">
    <text evidence="4">The sequence shown here is derived from an EMBL/GenBank/DDBJ whole genome shotgun (WGS) entry which is preliminary data.</text>
</comment>
<evidence type="ECO:0000313" key="3">
    <source>
        <dbReference type="EMBL" id="MCZ3366028.1"/>
    </source>
</evidence>
<dbReference type="RefSeq" id="WP_048082207.1">
    <property type="nucleotide sequence ID" value="NZ_JAPVER010000020.1"/>
</dbReference>
<keyword evidence="2" id="KW-0472">Membrane</keyword>
<accession>A0A9E5A4M1</accession>
<dbReference type="Proteomes" id="UP001068021">
    <property type="component" value="Unassembled WGS sequence"/>
</dbReference>
<evidence type="ECO:0000256" key="2">
    <source>
        <dbReference type="SAM" id="Phobius"/>
    </source>
</evidence>
<keyword evidence="2" id="KW-0812">Transmembrane</keyword>